<evidence type="ECO:0000313" key="2">
    <source>
        <dbReference type="EMBL" id="MFC5507088.1"/>
    </source>
</evidence>
<comment type="caution">
    <text evidence="2">The sequence shown here is derived from an EMBL/GenBank/DDBJ whole genome shotgun (WGS) entry which is preliminary data.</text>
</comment>
<sequence>HHRLRDGLPLRSRRHGSYPPHRASVMSSGTDSNSNVAEERNGMSVPLPLAGLTRCLACLLY</sequence>
<protein>
    <submittedName>
        <fullName evidence="2">Uncharacterized protein</fullName>
    </submittedName>
</protein>
<evidence type="ECO:0000256" key="1">
    <source>
        <dbReference type="SAM" id="MobiDB-lite"/>
    </source>
</evidence>
<feature type="non-terminal residue" evidence="2">
    <location>
        <position position="1"/>
    </location>
</feature>
<keyword evidence="3" id="KW-1185">Reference proteome</keyword>
<name>A0ABW0P4J3_9HYPH</name>
<reference evidence="3" key="1">
    <citation type="journal article" date="2019" name="Int. J. Syst. Evol. Microbiol.">
        <title>The Global Catalogue of Microorganisms (GCM) 10K type strain sequencing project: providing services to taxonomists for standard genome sequencing and annotation.</title>
        <authorList>
            <consortium name="The Broad Institute Genomics Platform"/>
            <consortium name="The Broad Institute Genome Sequencing Center for Infectious Disease"/>
            <person name="Wu L."/>
            <person name="Ma J."/>
        </authorList>
    </citation>
    <scope>NUCLEOTIDE SEQUENCE [LARGE SCALE GENOMIC DNA]</scope>
    <source>
        <strain evidence="3">CCUG 43117</strain>
    </source>
</reference>
<feature type="compositionally biased region" description="Polar residues" evidence="1">
    <location>
        <begin position="25"/>
        <end position="36"/>
    </location>
</feature>
<organism evidence="2 3">
    <name type="scientific">Bosea massiliensis</name>
    <dbReference type="NCBI Taxonomy" id="151419"/>
    <lineage>
        <taxon>Bacteria</taxon>
        <taxon>Pseudomonadati</taxon>
        <taxon>Pseudomonadota</taxon>
        <taxon>Alphaproteobacteria</taxon>
        <taxon>Hyphomicrobiales</taxon>
        <taxon>Boseaceae</taxon>
        <taxon>Bosea</taxon>
    </lineage>
</organism>
<proteinExistence type="predicted"/>
<dbReference type="EMBL" id="JBHSLU010000063">
    <property type="protein sequence ID" value="MFC5507088.1"/>
    <property type="molecule type" value="Genomic_DNA"/>
</dbReference>
<dbReference type="RefSeq" id="WP_377817374.1">
    <property type="nucleotide sequence ID" value="NZ_JBHSLU010000063.1"/>
</dbReference>
<gene>
    <name evidence="2" type="ORF">ACFPN9_17765</name>
</gene>
<dbReference type="Proteomes" id="UP001596060">
    <property type="component" value="Unassembled WGS sequence"/>
</dbReference>
<evidence type="ECO:0000313" key="3">
    <source>
        <dbReference type="Proteomes" id="UP001596060"/>
    </source>
</evidence>
<accession>A0ABW0P4J3</accession>
<feature type="region of interest" description="Disordered" evidence="1">
    <location>
        <begin position="1"/>
        <end position="39"/>
    </location>
</feature>